<comment type="caution">
    <text evidence="1">The sequence shown here is derived from an EMBL/GenBank/DDBJ whole genome shotgun (WGS) entry which is preliminary data.</text>
</comment>
<dbReference type="Proteomes" id="UP000053429">
    <property type="component" value="Unassembled WGS sequence"/>
</dbReference>
<evidence type="ECO:0000313" key="1">
    <source>
        <dbReference type="EMBL" id="KUN90394.1"/>
    </source>
</evidence>
<gene>
    <name evidence="1" type="ORF">AQJ67_44285</name>
</gene>
<keyword evidence="2" id="KW-1185">Reference proteome</keyword>
<accession>A0A101TDR5</accession>
<sequence length="114" mass="11187">MFAGGWGVLGCAPGWLGAFGVLPGGWWGGLVGVEPAFGWFGVPGVPGEAGLWAAGPGWGEEFGVLLLGVDELGVPLLLGVEARSGPLPVDGEGDVVGVLVEGDAVLGGVDCAGF</sequence>
<organism evidence="1 2">
    <name type="scientific">Streptomyces caeruleatus</name>
    <dbReference type="NCBI Taxonomy" id="661399"/>
    <lineage>
        <taxon>Bacteria</taxon>
        <taxon>Bacillati</taxon>
        <taxon>Actinomycetota</taxon>
        <taxon>Actinomycetes</taxon>
        <taxon>Kitasatosporales</taxon>
        <taxon>Streptomycetaceae</taxon>
        <taxon>Streptomyces</taxon>
    </lineage>
</organism>
<name>A0A101TDR5_9ACTN</name>
<dbReference type="EMBL" id="LMWY01000099">
    <property type="protein sequence ID" value="KUN90394.1"/>
    <property type="molecule type" value="Genomic_DNA"/>
</dbReference>
<reference evidence="1 2" key="1">
    <citation type="submission" date="2015-10" db="EMBL/GenBank/DDBJ databases">
        <title>Draft genome sequence of Streptomyces caeruleatus NRRL B-24802, type strain for the species Streptomyces caeruleatus.</title>
        <authorList>
            <person name="Ruckert C."/>
            <person name="Winkler A."/>
            <person name="Kalinowski J."/>
            <person name="Kampfer P."/>
            <person name="Glaeser S."/>
        </authorList>
    </citation>
    <scope>NUCLEOTIDE SEQUENCE [LARGE SCALE GENOMIC DNA]</scope>
    <source>
        <strain evidence="1 2">NRRL B-24802</strain>
    </source>
</reference>
<evidence type="ECO:0000313" key="2">
    <source>
        <dbReference type="Proteomes" id="UP000053429"/>
    </source>
</evidence>
<dbReference type="AlphaFoldDB" id="A0A101TDR5"/>
<proteinExistence type="predicted"/>
<protein>
    <submittedName>
        <fullName evidence="1">Uncharacterized protein</fullName>
    </submittedName>
</protein>